<evidence type="ECO:0000259" key="12">
    <source>
        <dbReference type="PROSITE" id="PS52015"/>
    </source>
</evidence>
<dbReference type="InterPro" id="IPR051045">
    <property type="entry name" value="TonB-dependent_transducer"/>
</dbReference>
<dbReference type="SUPFAM" id="SSF74653">
    <property type="entry name" value="TolA/TonB C-terminal domain"/>
    <property type="match status" value="1"/>
</dbReference>
<keyword evidence="10" id="KW-0735">Signal-anchor</keyword>
<keyword evidence="14" id="KW-1185">Reference proteome</keyword>
<accession>A0ABV9H222</accession>
<evidence type="ECO:0000256" key="1">
    <source>
        <dbReference type="ARBA" id="ARBA00004383"/>
    </source>
</evidence>
<proteinExistence type="inferred from homology"/>
<comment type="similarity">
    <text evidence="2 10">Belongs to the TonB family.</text>
</comment>
<dbReference type="PANTHER" id="PTHR33446:SF2">
    <property type="entry name" value="PROTEIN TONB"/>
    <property type="match status" value="1"/>
</dbReference>
<gene>
    <name evidence="13" type="ORF">ACFO3A_12500</name>
</gene>
<keyword evidence="7 10" id="KW-0653">Protein transport</keyword>
<evidence type="ECO:0000313" key="14">
    <source>
        <dbReference type="Proteomes" id="UP001595967"/>
    </source>
</evidence>
<dbReference type="NCBIfam" id="TIGR01352">
    <property type="entry name" value="tonB_Cterm"/>
    <property type="match status" value="1"/>
</dbReference>
<feature type="region of interest" description="Disordered" evidence="11">
    <location>
        <begin position="65"/>
        <end position="145"/>
    </location>
</feature>
<feature type="compositionally biased region" description="Low complexity" evidence="11">
    <location>
        <begin position="131"/>
        <end position="144"/>
    </location>
</feature>
<dbReference type="Gene3D" id="3.30.1150.10">
    <property type="match status" value="1"/>
</dbReference>
<keyword evidence="6" id="KW-0812">Transmembrane</keyword>
<evidence type="ECO:0000256" key="8">
    <source>
        <dbReference type="ARBA" id="ARBA00022989"/>
    </source>
</evidence>
<evidence type="ECO:0000256" key="10">
    <source>
        <dbReference type="RuleBase" id="RU362123"/>
    </source>
</evidence>
<reference evidence="14" key="1">
    <citation type="journal article" date="2019" name="Int. J. Syst. Evol. Microbiol.">
        <title>The Global Catalogue of Microorganisms (GCM) 10K type strain sequencing project: providing services to taxonomists for standard genome sequencing and annotation.</title>
        <authorList>
            <consortium name="The Broad Institute Genomics Platform"/>
            <consortium name="The Broad Institute Genome Sequencing Center for Infectious Disease"/>
            <person name="Wu L."/>
            <person name="Ma J."/>
        </authorList>
    </citation>
    <scope>NUCLEOTIDE SEQUENCE [LARGE SCALE GENOMIC DNA]</scope>
    <source>
        <strain evidence="14">JCM 11650</strain>
    </source>
</reference>
<organism evidence="13 14">
    <name type="scientific">Comamonas nitrativorans</name>
    <dbReference type="NCBI Taxonomy" id="108437"/>
    <lineage>
        <taxon>Bacteria</taxon>
        <taxon>Pseudomonadati</taxon>
        <taxon>Pseudomonadota</taxon>
        <taxon>Betaproteobacteria</taxon>
        <taxon>Burkholderiales</taxon>
        <taxon>Comamonadaceae</taxon>
        <taxon>Comamonas</taxon>
    </lineage>
</organism>
<evidence type="ECO:0000256" key="5">
    <source>
        <dbReference type="ARBA" id="ARBA00022519"/>
    </source>
</evidence>
<evidence type="ECO:0000256" key="6">
    <source>
        <dbReference type="ARBA" id="ARBA00022692"/>
    </source>
</evidence>
<feature type="domain" description="TonB C-terminal" evidence="12">
    <location>
        <begin position="147"/>
        <end position="237"/>
    </location>
</feature>
<keyword evidence="3 10" id="KW-0813">Transport</keyword>
<keyword evidence="4 10" id="KW-1003">Cell membrane</keyword>
<dbReference type="EMBL" id="JBHSEW010000011">
    <property type="protein sequence ID" value="MFC4623030.1"/>
    <property type="molecule type" value="Genomic_DNA"/>
</dbReference>
<evidence type="ECO:0000256" key="3">
    <source>
        <dbReference type="ARBA" id="ARBA00022448"/>
    </source>
</evidence>
<evidence type="ECO:0000256" key="7">
    <source>
        <dbReference type="ARBA" id="ARBA00022927"/>
    </source>
</evidence>
<dbReference type="PROSITE" id="PS52015">
    <property type="entry name" value="TONB_CTD"/>
    <property type="match status" value="1"/>
</dbReference>
<evidence type="ECO:0000256" key="9">
    <source>
        <dbReference type="ARBA" id="ARBA00023136"/>
    </source>
</evidence>
<evidence type="ECO:0000256" key="2">
    <source>
        <dbReference type="ARBA" id="ARBA00006555"/>
    </source>
</evidence>
<keyword evidence="9" id="KW-0472">Membrane</keyword>
<sequence length="237" mass="24989">MHSFESMASQGAKHKAAITLAVLAIHIAALWGLQRLPSPSVPALVIPAEVIATFITPEPEPVVMPEPLPLAPPEPVVQPKPTPKPQPKPQPKPKPQPLPKAVSAPNPAPANAPAGTLDPEPSAPAEPAPAPTTASNSSADATPTVVMPSSSAAYLNNPRPAYPSISRRMGEQGKVMLRVFVNAQGLPERIEIQKSSGFERLDKAAVAAVQRWKFAPGTRNGVAEAMWNIVPINFVLE</sequence>
<dbReference type="Pfam" id="PF03544">
    <property type="entry name" value="TonB_C"/>
    <property type="match status" value="1"/>
</dbReference>
<dbReference type="PANTHER" id="PTHR33446">
    <property type="entry name" value="PROTEIN TONB-RELATED"/>
    <property type="match status" value="1"/>
</dbReference>
<protein>
    <recommendedName>
        <fullName evidence="10">Protein TonB</fullName>
    </recommendedName>
</protein>
<dbReference type="PRINTS" id="PR01374">
    <property type="entry name" value="TONBPROTEIN"/>
</dbReference>
<evidence type="ECO:0000256" key="4">
    <source>
        <dbReference type="ARBA" id="ARBA00022475"/>
    </source>
</evidence>
<dbReference type="Proteomes" id="UP001595967">
    <property type="component" value="Unassembled WGS sequence"/>
</dbReference>
<comment type="caution">
    <text evidence="13">The sequence shown here is derived from an EMBL/GenBank/DDBJ whole genome shotgun (WGS) entry which is preliminary data.</text>
</comment>
<feature type="compositionally biased region" description="Pro residues" evidence="11">
    <location>
        <begin position="121"/>
        <end position="130"/>
    </location>
</feature>
<name>A0ABV9H222_9BURK</name>
<evidence type="ECO:0000256" key="11">
    <source>
        <dbReference type="SAM" id="MobiDB-lite"/>
    </source>
</evidence>
<evidence type="ECO:0000313" key="13">
    <source>
        <dbReference type="EMBL" id="MFC4623030.1"/>
    </source>
</evidence>
<comment type="function">
    <text evidence="10">Interacts with outer membrane receptor proteins that carry out high-affinity binding and energy dependent uptake into the periplasmic space of specific substrates. It could act to transduce energy from the cytoplasmic membrane to specific energy-requiring processes in the outer membrane, resulting in the release into the periplasm of ligands bound by these outer membrane proteins.</text>
</comment>
<dbReference type="RefSeq" id="WP_377726841.1">
    <property type="nucleotide sequence ID" value="NZ_JBHSEW010000011.1"/>
</dbReference>
<feature type="compositionally biased region" description="Pro residues" evidence="11">
    <location>
        <begin position="65"/>
        <end position="98"/>
    </location>
</feature>
<keyword evidence="5 10" id="KW-0997">Cell inner membrane</keyword>
<comment type="subcellular location">
    <subcellularLocation>
        <location evidence="1 10">Cell inner membrane</location>
        <topology evidence="1 10">Single-pass membrane protein</topology>
        <orientation evidence="1 10">Periplasmic side</orientation>
    </subcellularLocation>
</comment>
<dbReference type="InterPro" id="IPR003538">
    <property type="entry name" value="TonB"/>
</dbReference>
<keyword evidence="8" id="KW-1133">Transmembrane helix</keyword>
<feature type="compositionally biased region" description="Low complexity" evidence="11">
    <location>
        <begin position="109"/>
        <end position="120"/>
    </location>
</feature>
<dbReference type="InterPro" id="IPR037682">
    <property type="entry name" value="TonB_C"/>
</dbReference>
<dbReference type="InterPro" id="IPR006260">
    <property type="entry name" value="TonB/TolA_C"/>
</dbReference>